<reference evidence="1 2" key="1">
    <citation type="submission" date="2020-08" db="EMBL/GenBank/DDBJ databases">
        <title>Genomic Encyclopedia of Type Strains, Phase IV (KMG-IV): sequencing the most valuable type-strain genomes for metagenomic binning, comparative biology and taxonomic classification.</title>
        <authorList>
            <person name="Goeker M."/>
        </authorList>
    </citation>
    <scope>NUCLEOTIDE SEQUENCE [LARGE SCALE GENOMIC DNA]</scope>
    <source>
        <strain evidence="1 2">DSM 100044</strain>
    </source>
</reference>
<keyword evidence="2" id="KW-1185">Reference proteome</keyword>
<evidence type="ECO:0000313" key="1">
    <source>
        <dbReference type="EMBL" id="MBB5714098.1"/>
    </source>
</evidence>
<evidence type="ECO:0000313" key="2">
    <source>
        <dbReference type="Proteomes" id="UP000546200"/>
    </source>
</evidence>
<name>A0A7W9EV38_9SPHN</name>
<sequence length="246" mass="27034">MADEDRGSFIVKLCGRAMINGVASIPVDGTANPGKRVIPTTRADLIRLAEVSVETGVRFERDSLSGEPMDWLLRPRRLFDGRDALEACLGEDGHDRALLVHGMGLDLDADARDLEGLFMDGSDLTDSPGDNVICLPHDFRDGRPRARSGRRLFTFQMIDEVEGGIIQAFGAMMAWHCMEVRSRLRDRYGASLADRADVLDGFDDNSSLVEALVSETVSDMLEQIAADPTSMLADGLDLRIEQMFVS</sequence>
<dbReference type="RefSeq" id="WP_184055101.1">
    <property type="nucleotide sequence ID" value="NZ_JACIJK010000002.1"/>
</dbReference>
<comment type="caution">
    <text evidence="1">The sequence shown here is derived from an EMBL/GenBank/DDBJ whole genome shotgun (WGS) entry which is preliminary data.</text>
</comment>
<protein>
    <submittedName>
        <fullName evidence="1">Uncharacterized protein</fullName>
    </submittedName>
</protein>
<dbReference type="EMBL" id="JACIJK010000002">
    <property type="protein sequence ID" value="MBB5714098.1"/>
    <property type="molecule type" value="Genomic_DNA"/>
</dbReference>
<dbReference type="Proteomes" id="UP000546200">
    <property type="component" value="Unassembled WGS sequence"/>
</dbReference>
<accession>A0A7W9EV38</accession>
<organism evidence="1 2">
    <name type="scientific">Sphingomonas aerophila</name>
    <dbReference type="NCBI Taxonomy" id="1344948"/>
    <lineage>
        <taxon>Bacteria</taxon>
        <taxon>Pseudomonadati</taxon>
        <taxon>Pseudomonadota</taxon>
        <taxon>Alphaproteobacteria</taxon>
        <taxon>Sphingomonadales</taxon>
        <taxon>Sphingomonadaceae</taxon>
        <taxon>Sphingomonas</taxon>
    </lineage>
</organism>
<dbReference type="AlphaFoldDB" id="A0A7W9EV38"/>
<gene>
    <name evidence="1" type="ORF">FHS94_000921</name>
</gene>
<proteinExistence type="predicted"/>